<accession>A0A9X2IGD4</accession>
<evidence type="ECO:0000256" key="1">
    <source>
        <dbReference type="ARBA" id="ARBA00004141"/>
    </source>
</evidence>
<evidence type="ECO:0000256" key="4">
    <source>
        <dbReference type="ARBA" id="ARBA00022989"/>
    </source>
</evidence>
<reference evidence="8" key="1">
    <citation type="submission" date="2022-05" db="EMBL/GenBank/DDBJ databases">
        <authorList>
            <person name="Tuo L."/>
        </authorList>
    </citation>
    <scope>NUCLEOTIDE SEQUENCE</scope>
    <source>
        <strain evidence="8">BSK12Z-4</strain>
    </source>
</reference>
<feature type="transmembrane region" description="Helical" evidence="6">
    <location>
        <begin position="114"/>
        <end position="131"/>
    </location>
</feature>
<feature type="domain" description="EamA" evidence="7">
    <location>
        <begin position="141"/>
        <end position="279"/>
    </location>
</feature>
<keyword evidence="3 6" id="KW-0812">Transmembrane</keyword>
<feature type="transmembrane region" description="Helical" evidence="6">
    <location>
        <begin position="201"/>
        <end position="225"/>
    </location>
</feature>
<dbReference type="Pfam" id="PF00892">
    <property type="entry name" value="EamA"/>
    <property type="match status" value="2"/>
</dbReference>
<evidence type="ECO:0000313" key="8">
    <source>
        <dbReference type="EMBL" id="MCM0621908.1"/>
    </source>
</evidence>
<feature type="transmembrane region" description="Helical" evidence="6">
    <location>
        <begin position="57"/>
        <end position="79"/>
    </location>
</feature>
<gene>
    <name evidence="8" type="ORF">M8330_16580</name>
</gene>
<name>A0A9X2IGD4_9ACTN</name>
<dbReference type="PANTHER" id="PTHR32322">
    <property type="entry name" value="INNER MEMBRANE TRANSPORTER"/>
    <property type="match status" value="1"/>
</dbReference>
<evidence type="ECO:0000259" key="7">
    <source>
        <dbReference type="Pfam" id="PF00892"/>
    </source>
</evidence>
<dbReference type="InterPro" id="IPR037185">
    <property type="entry name" value="EmrE-like"/>
</dbReference>
<dbReference type="InterPro" id="IPR000620">
    <property type="entry name" value="EamA_dom"/>
</dbReference>
<keyword evidence="9" id="KW-1185">Reference proteome</keyword>
<comment type="similarity">
    <text evidence="2">Belongs to the EamA transporter family.</text>
</comment>
<protein>
    <submittedName>
        <fullName evidence="8">EamA family transporter</fullName>
    </submittedName>
</protein>
<comment type="caution">
    <text evidence="8">The sequence shown here is derived from an EMBL/GenBank/DDBJ whole genome shotgun (WGS) entry which is preliminary data.</text>
</comment>
<feature type="transmembrane region" description="Helical" evidence="6">
    <location>
        <begin position="237"/>
        <end position="255"/>
    </location>
</feature>
<dbReference type="GO" id="GO:0016020">
    <property type="term" value="C:membrane"/>
    <property type="evidence" value="ECO:0007669"/>
    <property type="project" value="UniProtKB-SubCell"/>
</dbReference>
<dbReference type="AlphaFoldDB" id="A0A9X2IGD4"/>
<dbReference type="Proteomes" id="UP001139485">
    <property type="component" value="Unassembled WGS sequence"/>
</dbReference>
<proteinExistence type="inferred from homology"/>
<evidence type="ECO:0000256" key="2">
    <source>
        <dbReference type="ARBA" id="ARBA00007362"/>
    </source>
</evidence>
<dbReference type="PANTHER" id="PTHR32322:SF9">
    <property type="entry name" value="AMINO-ACID METABOLITE EFFLUX PUMP-RELATED"/>
    <property type="match status" value="1"/>
</dbReference>
<feature type="transmembrane region" description="Helical" evidence="6">
    <location>
        <begin position="85"/>
        <end position="107"/>
    </location>
</feature>
<evidence type="ECO:0000256" key="6">
    <source>
        <dbReference type="SAM" id="Phobius"/>
    </source>
</evidence>
<keyword evidence="5 6" id="KW-0472">Membrane</keyword>
<comment type="subcellular location">
    <subcellularLocation>
        <location evidence="1">Membrane</location>
        <topology evidence="1">Multi-pass membrane protein</topology>
    </subcellularLocation>
</comment>
<dbReference type="EMBL" id="JAMOIL010000024">
    <property type="protein sequence ID" value="MCM0621908.1"/>
    <property type="molecule type" value="Genomic_DNA"/>
</dbReference>
<evidence type="ECO:0000256" key="3">
    <source>
        <dbReference type="ARBA" id="ARBA00022692"/>
    </source>
</evidence>
<feature type="transmembrane region" description="Helical" evidence="6">
    <location>
        <begin position="32"/>
        <end position="50"/>
    </location>
</feature>
<dbReference type="SUPFAM" id="SSF103481">
    <property type="entry name" value="Multidrug resistance efflux transporter EmrE"/>
    <property type="match status" value="2"/>
</dbReference>
<dbReference type="RefSeq" id="WP_250828230.1">
    <property type="nucleotide sequence ID" value="NZ_JAMOIL010000024.1"/>
</dbReference>
<feature type="transmembrane region" description="Helical" evidence="6">
    <location>
        <begin position="170"/>
        <end position="189"/>
    </location>
</feature>
<organism evidence="8 9">
    <name type="scientific">Nocardioides bruguierae</name>
    <dbReference type="NCBI Taxonomy" id="2945102"/>
    <lineage>
        <taxon>Bacteria</taxon>
        <taxon>Bacillati</taxon>
        <taxon>Actinomycetota</taxon>
        <taxon>Actinomycetes</taxon>
        <taxon>Propionibacteriales</taxon>
        <taxon>Nocardioidaceae</taxon>
        <taxon>Nocardioides</taxon>
    </lineage>
</organism>
<keyword evidence="4 6" id="KW-1133">Transmembrane helix</keyword>
<sequence length="306" mass="31249">MNRRDTTLMLVVVLCWGLNFVAIDLGRGDVPPLLFLAIRFVVVLLPVLWLPKPDVSWRTLALVGGFMSVGQFGFLYVSMAAGLPAGLAALVLQAQVLFTTAIAALVLRETPSRLQVVGMVVGAAGLAVVALGRGGGVPLAALLLCVLGALSWGIGNVVSRAAKVPGGLSLTVWSATVVPLPVLALSWLLDGTDGIVDGLQAFGWAAALSTLYTAALASWVGYGIFNSLLARNPAASVVPWILLVPPVAMLGTWAARGAVPTAGEVAGGVLLVAGALLAMRGGRRATAVPAPVTAEAAAEQVLPARS</sequence>
<evidence type="ECO:0000256" key="5">
    <source>
        <dbReference type="ARBA" id="ARBA00023136"/>
    </source>
</evidence>
<dbReference type="InterPro" id="IPR050638">
    <property type="entry name" value="AA-Vitamin_Transporters"/>
</dbReference>
<feature type="transmembrane region" description="Helical" evidence="6">
    <location>
        <begin position="261"/>
        <end position="279"/>
    </location>
</feature>
<feature type="transmembrane region" description="Helical" evidence="6">
    <location>
        <begin position="137"/>
        <end position="158"/>
    </location>
</feature>
<evidence type="ECO:0000313" key="9">
    <source>
        <dbReference type="Proteomes" id="UP001139485"/>
    </source>
</evidence>
<feature type="domain" description="EamA" evidence="7">
    <location>
        <begin position="8"/>
        <end position="130"/>
    </location>
</feature>